<keyword evidence="9" id="KW-0963">Cytoplasm</keyword>
<comment type="caution">
    <text evidence="12">The sequence shown here is derived from an EMBL/GenBank/DDBJ whole genome shotgun (WGS) entry which is preliminary data.</text>
</comment>
<comment type="function">
    <text evidence="9">Enables the bacterium to metabolize sucrose as a sole carbon source.</text>
</comment>
<comment type="catalytic activity">
    <reaction evidence="8">
        <text>Hydrolysis of terminal non-reducing beta-D-fructofuranoside residues in beta-D-fructofuranosides.</text>
        <dbReference type="EC" id="3.2.1.26"/>
    </reaction>
</comment>
<evidence type="ECO:0000259" key="10">
    <source>
        <dbReference type="Pfam" id="PF00251"/>
    </source>
</evidence>
<dbReference type="InterPro" id="IPR013189">
    <property type="entry name" value="Glyco_hydro_32_C"/>
</dbReference>
<dbReference type="EMBL" id="DXEK01000110">
    <property type="protein sequence ID" value="HIX77261.1"/>
    <property type="molecule type" value="Genomic_DNA"/>
</dbReference>
<dbReference type="Gene3D" id="2.115.10.20">
    <property type="entry name" value="Glycosyl hydrolase domain, family 43"/>
    <property type="match status" value="1"/>
</dbReference>
<sequence length="494" mass="57012">MTSQALREARIYEEVAEKSVSAEERPEFHLSARTGWMNDPNGFSCYGGKYHMFYQYHPYDSHWGPMHWGHAVSEDLLHWEYLPAALAPDETYDRNGCFSGSAVTLPDGRQMLMYTGVQQLRLANGGIRDIQTQCLAVGDGVDYEKYENNPVLDEKDLPEGCSSADFRDPKMWRKEDGTYCCVVGNRPADGSGQILLFTSKDGFSWEFKKVLIANNNRFGKMWECPDLFELDGRMVLLTSPQDMLPQGFEYHNGNGTLCLIGDYDEKTDTFTEEHDQSIDYGIDFYAPQTILTPDGRRVMIGWMQNWDTCNFRSRNVAWFGQMSLPRELFIKNGRLYQRPIKELENMRHNKVEYHDISVSGTVRLEGVKGRRIDMELTLRPEDPRNLYQKFAVRFAQNDQYQSSFSFRPRESVLKIDRKFSGSRRAIIHQRRSLVNSKDGELKMRIILDRFSVEAFINDGEQVMSAIIYTDQEADGISFFADGTVKMDVVKYDLC</sequence>
<dbReference type="InterPro" id="IPR013148">
    <property type="entry name" value="Glyco_hydro_32_N"/>
</dbReference>
<evidence type="ECO:0000256" key="2">
    <source>
        <dbReference type="ARBA" id="ARBA00009902"/>
    </source>
</evidence>
<dbReference type="Pfam" id="PF00251">
    <property type="entry name" value="Glyco_hydro_32N"/>
    <property type="match status" value="1"/>
</dbReference>
<evidence type="ECO:0000256" key="5">
    <source>
        <dbReference type="ARBA" id="ARBA00022801"/>
    </source>
</evidence>
<reference evidence="12" key="2">
    <citation type="submission" date="2021-04" db="EMBL/GenBank/DDBJ databases">
        <authorList>
            <person name="Gilroy R."/>
        </authorList>
    </citation>
    <scope>NUCLEOTIDE SEQUENCE</scope>
    <source>
        <strain evidence="12">CHK183-1962</strain>
    </source>
</reference>
<dbReference type="InterPro" id="IPR001362">
    <property type="entry name" value="Glyco_hydro_32"/>
</dbReference>
<feature type="domain" description="Glycosyl hydrolase family 32 C-terminal" evidence="11">
    <location>
        <begin position="342"/>
        <end position="485"/>
    </location>
</feature>
<dbReference type="GO" id="GO:0005737">
    <property type="term" value="C:cytoplasm"/>
    <property type="evidence" value="ECO:0007669"/>
    <property type="project" value="UniProtKB-SubCell"/>
</dbReference>
<dbReference type="Proteomes" id="UP000886890">
    <property type="component" value="Unassembled WGS sequence"/>
</dbReference>
<dbReference type="GO" id="GO:0005975">
    <property type="term" value="P:carbohydrate metabolic process"/>
    <property type="evidence" value="ECO:0007669"/>
    <property type="project" value="InterPro"/>
</dbReference>
<dbReference type="PANTHER" id="PTHR43101">
    <property type="entry name" value="BETA-FRUCTOSIDASE"/>
    <property type="match status" value="1"/>
</dbReference>
<evidence type="ECO:0000256" key="4">
    <source>
        <dbReference type="ARBA" id="ARBA00019623"/>
    </source>
</evidence>
<dbReference type="SMART" id="SM00640">
    <property type="entry name" value="Glyco_32"/>
    <property type="match status" value="1"/>
</dbReference>
<dbReference type="AlphaFoldDB" id="A0A9D2BID5"/>
<dbReference type="EC" id="3.2.1.26" evidence="3 8"/>
<keyword evidence="6 8" id="KW-0326">Glycosidase</keyword>
<comment type="subcellular location">
    <subcellularLocation>
        <location evidence="9">Cytoplasm</location>
    </subcellularLocation>
</comment>
<evidence type="ECO:0000256" key="6">
    <source>
        <dbReference type="ARBA" id="ARBA00023295"/>
    </source>
</evidence>
<keyword evidence="5 8" id="KW-0378">Hydrolase</keyword>
<dbReference type="Gene3D" id="2.60.120.560">
    <property type="entry name" value="Exo-inulinase, domain 1"/>
    <property type="match status" value="1"/>
</dbReference>
<dbReference type="InterPro" id="IPR023296">
    <property type="entry name" value="Glyco_hydro_beta-prop_sf"/>
</dbReference>
<reference evidence="12" key="1">
    <citation type="journal article" date="2021" name="PeerJ">
        <title>Extensive microbial diversity within the chicken gut microbiome revealed by metagenomics and culture.</title>
        <authorList>
            <person name="Gilroy R."/>
            <person name="Ravi A."/>
            <person name="Getino M."/>
            <person name="Pursley I."/>
            <person name="Horton D.L."/>
            <person name="Alikhan N.F."/>
            <person name="Baker D."/>
            <person name="Gharbi K."/>
            <person name="Hall N."/>
            <person name="Watson M."/>
            <person name="Adriaenssens E.M."/>
            <person name="Foster-Nyarko E."/>
            <person name="Jarju S."/>
            <person name="Secka A."/>
            <person name="Antonio M."/>
            <person name="Oren A."/>
            <person name="Chaudhuri R.R."/>
            <person name="La Ragione R."/>
            <person name="Hildebrand F."/>
            <person name="Pallen M.J."/>
        </authorList>
    </citation>
    <scope>NUCLEOTIDE SEQUENCE</scope>
    <source>
        <strain evidence="12">CHK183-1962</strain>
    </source>
</reference>
<dbReference type="InterPro" id="IPR013320">
    <property type="entry name" value="ConA-like_dom_sf"/>
</dbReference>
<dbReference type="InterPro" id="IPR006232">
    <property type="entry name" value="Suc6P_hydrolase"/>
</dbReference>
<dbReference type="CDD" id="cd08996">
    <property type="entry name" value="GH32_FFase"/>
    <property type="match status" value="1"/>
</dbReference>
<protein>
    <recommendedName>
        <fullName evidence="4 8">Sucrose-6-phosphate hydrolase</fullName>
        <ecNumber evidence="3 8">3.2.1.26</ecNumber>
    </recommendedName>
    <alternativeName>
        <fullName evidence="7 9">Invertase</fullName>
    </alternativeName>
</protein>
<comment type="similarity">
    <text evidence="2 8">Belongs to the glycosyl hydrolase 32 family.</text>
</comment>
<keyword evidence="9" id="KW-0119">Carbohydrate metabolism</keyword>
<name>A0A9D2BID5_9FIRM</name>
<evidence type="ECO:0000256" key="9">
    <source>
        <dbReference type="RuleBase" id="RU365015"/>
    </source>
</evidence>
<evidence type="ECO:0000256" key="8">
    <source>
        <dbReference type="RuleBase" id="RU362110"/>
    </source>
</evidence>
<comment type="pathway">
    <text evidence="1 9">Glycan biosynthesis; sucrose metabolism.</text>
</comment>
<evidence type="ECO:0000313" key="13">
    <source>
        <dbReference type="Proteomes" id="UP000886890"/>
    </source>
</evidence>
<accession>A0A9D2BID5</accession>
<organism evidence="12 13">
    <name type="scientific">Candidatus Fusicatenibacter merdavium</name>
    <dbReference type="NCBI Taxonomy" id="2838600"/>
    <lineage>
        <taxon>Bacteria</taxon>
        <taxon>Bacillati</taxon>
        <taxon>Bacillota</taxon>
        <taxon>Clostridia</taxon>
        <taxon>Lachnospirales</taxon>
        <taxon>Lachnospiraceae</taxon>
        <taxon>Fusicatenibacter</taxon>
    </lineage>
</organism>
<evidence type="ECO:0000313" key="12">
    <source>
        <dbReference type="EMBL" id="HIX77261.1"/>
    </source>
</evidence>
<feature type="domain" description="Glycosyl hydrolase family 32 N-terminal" evidence="10">
    <location>
        <begin position="29"/>
        <end position="339"/>
    </location>
</feature>
<proteinExistence type="inferred from homology"/>
<dbReference type="NCBIfam" id="TIGR01322">
    <property type="entry name" value="scrB_fam"/>
    <property type="match status" value="1"/>
</dbReference>
<evidence type="ECO:0000256" key="3">
    <source>
        <dbReference type="ARBA" id="ARBA00012758"/>
    </source>
</evidence>
<dbReference type="InterPro" id="IPR051214">
    <property type="entry name" value="GH32_Enzymes"/>
</dbReference>
<dbReference type="PANTHER" id="PTHR43101:SF1">
    <property type="entry name" value="BETA-FRUCTOSIDASE"/>
    <property type="match status" value="1"/>
</dbReference>
<evidence type="ECO:0000259" key="11">
    <source>
        <dbReference type="Pfam" id="PF08244"/>
    </source>
</evidence>
<dbReference type="SUPFAM" id="SSF49899">
    <property type="entry name" value="Concanavalin A-like lectins/glucanases"/>
    <property type="match status" value="1"/>
</dbReference>
<evidence type="ECO:0000256" key="7">
    <source>
        <dbReference type="ARBA" id="ARBA00033367"/>
    </source>
</evidence>
<dbReference type="Pfam" id="PF08244">
    <property type="entry name" value="Glyco_hydro_32C"/>
    <property type="match status" value="1"/>
</dbReference>
<evidence type="ECO:0000256" key="1">
    <source>
        <dbReference type="ARBA" id="ARBA00004914"/>
    </source>
</evidence>
<gene>
    <name evidence="12" type="ORF">H9734_06675</name>
</gene>
<dbReference type="SUPFAM" id="SSF75005">
    <property type="entry name" value="Arabinanase/levansucrase/invertase"/>
    <property type="match status" value="1"/>
</dbReference>
<dbReference type="GO" id="GO:0004564">
    <property type="term" value="F:beta-fructofuranosidase activity"/>
    <property type="evidence" value="ECO:0007669"/>
    <property type="project" value="UniProtKB-EC"/>
</dbReference>